<evidence type="ECO:0000313" key="1">
    <source>
        <dbReference type="EMBL" id="KAE8721141.1"/>
    </source>
</evidence>
<gene>
    <name evidence="1" type="ORF">F3Y22_tig00016725pilonHSYRG00187</name>
</gene>
<dbReference type="EMBL" id="VEPZ02000640">
    <property type="protein sequence ID" value="KAE8721141.1"/>
    <property type="molecule type" value="Genomic_DNA"/>
</dbReference>
<reference evidence="1" key="1">
    <citation type="submission" date="2019-09" db="EMBL/GenBank/DDBJ databases">
        <title>Draft genome information of white flower Hibiscus syriacus.</title>
        <authorList>
            <person name="Kim Y.-M."/>
        </authorList>
    </citation>
    <scope>NUCLEOTIDE SEQUENCE [LARGE SCALE GENOMIC DNA]</scope>
    <source>
        <strain evidence="1">YM2019G1</strain>
    </source>
</reference>
<protein>
    <submittedName>
        <fullName evidence="1">Uncharacterized protein</fullName>
    </submittedName>
</protein>
<comment type="caution">
    <text evidence="1">The sequence shown here is derived from an EMBL/GenBank/DDBJ whole genome shotgun (WGS) entry which is preliminary data.</text>
</comment>
<keyword evidence="2" id="KW-1185">Reference proteome</keyword>
<proteinExistence type="predicted"/>
<accession>A0A6A3BYZ9</accession>
<name>A0A6A3BYZ9_HIBSY</name>
<organism evidence="1 2">
    <name type="scientific">Hibiscus syriacus</name>
    <name type="common">Rose of Sharon</name>
    <dbReference type="NCBI Taxonomy" id="106335"/>
    <lineage>
        <taxon>Eukaryota</taxon>
        <taxon>Viridiplantae</taxon>
        <taxon>Streptophyta</taxon>
        <taxon>Embryophyta</taxon>
        <taxon>Tracheophyta</taxon>
        <taxon>Spermatophyta</taxon>
        <taxon>Magnoliopsida</taxon>
        <taxon>eudicotyledons</taxon>
        <taxon>Gunneridae</taxon>
        <taxon>Pentapetalae</taxon>
        <taxon>rosids</taxon>
        <taxon>malvids</taxon>
        <taxon>Malvales</taxon>
        <taxon>Malvaceae</taxon>
        <taxon>Malvoideae</taxon>
        <taxon>Hibiscus</taxon>
    </lineage>
</organism>
<dbReference type="Proteomes" id="UP000436088">
    <property type="component" value="Unassembled WGS sequence"/>
</dbReference>
<sequence>MNASRLTHKGCCFHFNGGIEVLLSKSVYLRNKVFDYLCTTLASHPKMVKEFAEAVLGVETKELLNKMIPIVLPKLVVSQQDNNQAVETLNDKAKCLNINVVPLIVNWLPKVPAFSLHQTVEELLSALRFYHAQTGSNNREIFAVALRALLDELICFLDGGDLNEINNRYKPSIKS</sequence>
<dbReference type="AlphaFoldDB" id="A0A6A3BYZ9"/>
<evidence type="ECO:0000313" key="2">
    <source>
        <dbReference type="Proteomes" id="UP000436088"/>
    </source>
</evidence>